<dbReference type="PANTHER" id="PTHR30629:SF2">
    <property type="entry name" value="PROPHAGE INTEGRASE INTS-RELATED"/>
    <property type="match status" value="1"/>
</dbReference>
<keyword evidence="4" id="KW-0233">DNA recombination</keyword>
<feature type="domain" description="Core-binding (CB)" evidence="7">
    <location>
        <begin position="67"/>
        <end position="148"/>
    </location>
</feature>
<dbReference type="AlphaFoldDB" id="A0A562SLA4"/>
<feature type="domain" description="Tyr recombinase" evidence="6">
    <location>
        <begin position="169"/>
        <end position="353"/>
    </location>
</feature>
<keyword evidence="2" id="KW-0229">DNA integration</keyword>
<keyword evidence="9" id="KW-1185">Reference proteome</keyword>
<evidence type="ECO:0000259" key="6">
    <source>
        <dbReference type="PROSITE" id="PS51898"/>
    </source>
</evidence>
<protein>
    <submittedName>
        <fullName evidence="8">Site-specific recombinase XerD</fullName>
    </submittedName>
</protein>
<dbReference type="PROSITE" id="PS51900">
    <property type="entry name" value="CB"/>
    <property type="match status" value="1"/>
</dbReference>
<name>A0A562SLA4_9HYPH</name>
<evidence type="ECO:0000313" key="8">
    <source>
        <dbReference type="EMBL" id="TWI81913.1"/>
    </source>
</evidence>
<dbReference type="InterPro" id="IPR010998">
    <property type="entry name" value="Integrase_recombinase_N"/>
</dbReference>
<dbReference type="PANTHER" id="PTHR30629">
    <property type="entry name" value="PROPHAGE INTEGRASE"/>
    <property type="match status" value="1"/>
</dbReference>
<gene>
    <name evidence="8" type="ORF">JM93_03875</name>
</gene>
<dbReference type="Gene3D" id="1.10.150.130">
    <property type="match status" value="1"/>
</dbReference>
<dbReference type="Pfam" id="PF00589">
    <property type="entry name" value="Phage_integrase"/>
    <property type="match status" value="1"/>
</dbReference>
<evidence type="ECO:0000256" key="3">
    <source>
        <dbReference type="ARBA" id="ARBA00023125"/>
    </source>
</evidence>
<dbReference type="PROSITE" id="PS51898">
    <property type="entry name" value="TYR_RECOMBINASE"/>
    <property type="match status" value="1"/>
</dbReference>
<evidence type="ECO:0000256" key="2">
    <source>
        <dbReference type="ARBA" id="ARBA00022908"/>
    </source>
</evidence>
<dbReference type="EMBL" id="VLLF01000010">
    <property type="protein sequence ID" value="TWI81913.1"/>
    <property type="molecule type" value="Genomic_DNA"/>
</dbReference>
<sequence>MKVDLKYVTRDRDRHGNVRLYYRRNGRKQRLRGPEGSPEFLEDYRLACVGQLEKPKPKEVPSNSKPKTFRDLVELYYQSSDFMSLSPRTRRVRRQILDRFCANKNEGDHPFSIIEPRHLMMRRDAMSDRPEAANGMLKAVRQVFNFAVEYQYHDRNPARLVKNLKSDSQGHVAWTSDDIDAFVNAHPPGTTAYLAVMLALYTGQRKSDLIVLGPQHIVEKDGMPGLEFTQRKNIRRRPVKLWIPIADELADALTLSHIGESSFIVNAHGRPFTEGAFGNRFRKWCDKAGLTGLSVHGLRKTAAAALAEVGCTEQEIMSITGHSTSEEVIRYTRSASQTYRARNAMEKLSGRRSQ</sequence>
<proteinExistence type="inferred from homology"/>
<organism evidence="8 9">
    <name type="scientific">Roseibium hamelinense</name>
    <dbReference type="NCBI Taxonomy" id="150831"/>
    <lineage>
        <taxon>Bacteria</taxon>
        <taxon>Pseudomonadati</taxon>
        <taxon>Pseudomonadota</taxon>
        <taxon>Alphaproteobacteria</taxon>
        <taxon>Hyphomicrobiales</taxon>
        <taxon>Stappiaceae</taxon>
        <taxon>Roseibium</taxon>
    </lineage>
</organism>
<dbReference type="Gene3D" id="1.10.443.10">
    <property type="entry name" value="Intergrase catalytic core"/>
    <property type="match status" value="1"/>
</dbReference>
<accession>A0A562SLA4</accession>
<dbReference type="Proteomes" id="UP000320593">
    <property type="component" value="Unassembled WGS sequence"/>
</dbReference>
<dbReference type="GO" id="GO:0015074">
    <property type="term" value="P:DNA integration"/>
    <property type="evidence" value="ECO:0007669"/>
    <property type="project" value="UniProtKB-KW"/>
</dbReference>
<evidence type="ECO:0000256" key="4">
    <source>
        <dbReference type="ARBA" id="ARBA00023172"/>
    </source>
</evidence>
<dbReference type="RefSeq" id="WP_244300928.1">
    <property type="nucleotide sequence ID" value="NZ_SMLY01000072.1"/>
</dbReference>
<dbReference type="GO" id="GO:0003677">
    <property type="term" value="F:DNA binding"/>
    <property type="evidence" value="ECO:0007669"/>
    <property type="project" value="UniProtKB-UniRule"/>
</dbReference>
<comment type="similarity">
    <text evidence="1">Belongs to the 'phage' integrase family.</text>
</comment>
<dbReference type="InterPro" id="IPR011010">
    <property type="entry name" value="DNA_brk_join_enz"/>
</dbReference>
<keyword evidence="3 5" id="KW-0238">DNA-binding</keyword>
<evidence type="ECO:0000259" key="7">
    <source>
        <dbReference type="PROSITE" id="PS51900"/>
    </source>
</evidence>
<dbReference type="SUPFAM" id="SSF56349">
    <property type="entry name" value="DNA breaking-rejoining enzymes"/>
    <property type="match status" value="1"/>
</dbReference>
<evidence type="ECO:0000256" key="5">
    <source>
        <dbReference type="PROSITE-ProRule" id="PRU01248"/>
    </source>
</evidence>
<dbReference type="InterPro" id="IPR013762">
    <property type="entry name" value="Integrase-like_cat_sf"/>
</dbReference>
<reference evidence="8 9" key="1">
    <citation type="submission" date="2019-07" db="EMBL/GenBank/DDBJ databases">
        <title>Genomic Encyclopedia of Archaeal and Bacterial Type Strains, Phase II (KMG-II): from individual species to whole genera.</title>
        <authorList>
            <person name="Goeker M."/>
        </authorList>
    </citation>
    <scope>NUCLEOTIDE SEQUENCE [LARGE SCALE GENOMIC DNA]</scope>
    <source>
        <strain evidence="8 9">ATCC BAA-252</strain>
    </source>
</reference>
<evidence type="ECO:0000313" key="9">
    <source>
        <dbReference type="Proteomes" id="UP000320593"/>
    </source>
</evidence>
<evidence type="ECO:0000256" key="1">
    <source>
        <dbReference type="ARBA" id="ARBA00008857"/>
    </source>
</evidence>
<dbReference type="InterPro" id="IPR050808">
    <property type="entry name" value="Phage_Integrase"/>
</dbReference>
<comment type="caution">
    <text evidence="8">The sequence shown here is derived from an EMBL/GenBank/DDBJ whole genome shotgun (WGS) entry which is preliminary data.</text>
</comment>
<dbReference type="InterPro" id="IPR044068">
    <property type="entry name" value="CB"/>
</dbReference>
<dbReference type="GO" id="GO:0006310">
    <property type="term" value="P:DNA recombination"/>
    <property type="evidence" value="ECO:0007669"/>
    <property type="project" value="UniProtKB-KW"/>
</dbReference>
<dbReference type="InterPro" id="IPR002104">
    <property type="entry name" value="Integrase_catalytic"/>
</dbReference>